<evidence type="ECO:0000313" key="2">
    <source>
        <dbReference type="WBParaSite" id="nRc.2.0.1.t00557-RA"/>
    </source>
</evidence>
<reference evidence="2" key="1">
    <citation type="submission" date="2022-11" db="UniProtKB">
        <authorList>
            <consortium name="WormBaseParasite"/>
        </authorList>
    </citation>
    <scope>IDENTIFICATION</scope>
</reference>
<dbReference type="Proteomes" id="UP000887565">
    <property type="component" value="Unplaced"/>
</dbReference>
<sequence length="71" mass="8076">MVLMHEWGLYAGIYGSIEPLDDDATLAEIANNLPGMEKLDENYSYWCSHSEKMGQTKLDRFVPPGENSMKH</sequence>
<proteinExistence type="predicted"/>
<dbReference type="WBParaSite" id="nRc.2.0.1.t00557-RA">
    <property type="protein sequence ID" value="nRc.2.0.1.t00557-RA"/>
    <property type="gene ID" value="nRc.2.0.1.g00557"/>
</dbReference>
<protein>
    <submittedName>
        <fullName evidence="2">Uncharacterized protein</fullName>
    </submittedName>
</protein>
<evidence type="ECO:0000313" key="1">
    <source>
        <dbReference type="Proteomes" id="UP000887565"/>
    </source>
</evidence>
<dbReference type="AlphaFoldDB" id="A0A915HER6"/>
<keyword evidence="1" id="KW-1185">Reference proteome</keyword>
<name>A0A915HER6_ROMCU</name>
<accession>A0A915HER6</accession>
<organism evidence="1 2">
    <name type="scientific">Romanomermis culicivorax</name>
    <name type="common">Nematode worm</name>
    <dbReference type="NCBI Taxonomy" id="13658"/>
    <lineage>
        <taxon>Eukaryota</taxon>
        <taxon>Metazoa</taxon>
        <taxon>Ecdysozoa</taxon>
        <taxon>Nematoda</taxon>
        <taxon>Enoplea</taxon>
        <taxon>Dorylaimia</taxon>
        <taxon>Mermithida</taxon>
        <taxon>Mermithoidea</taxon>
        <taxon>Mermithidae</taxon>
        <taxon>Romanomermis</taxon>
    </lineage>
</organism>